<dbReference type="Proteomes" id="UP000245678">
    <property type="component" value="Unassembled WGS sequence"/>
</dbReference>
<name>A0A316GZS3_9SPHI</name>
<comment type="caution">
    <text evidence="3">The sequence shown here is derived from an EMBL/GenBank/DDBJ whole genome shotgun (WGS) entry which is preliminary data.</text>
</comment>
<evidence type="ECO:0000259" key="1">
    <source>
        <dbReference type="Pfam" id="PF04738"/>
    </source>
</evidence>
<feature type="domain" description="Thiopeptide-type bacteriocin biosynthesis" evidence="2">
    <location>
        <begin position="751"/>
        <end position="1028"/>
    </location>
</feature>
<evidence type="ECO:0000313" key="4">
    <source>
        <dbReference type="Proteomes" id="UP000245678"/>
    </source>
</evidence>
<keyword evidence="4" id="KW-1185">Reference proteome</keyword>
<proteinExistence type="predicted"/>
<organism evidence="3 4">
    <name type="scientific">Mucilaginibacter oryzae</name>
    <dbReference type="NCBI Taxonomy" id="468058"/>
    <lineage>
        <taxon>Bacteria</taxon>
        <taxon>Pseudomonadati</taxon>
        <taxon>Bacteroidota</taxon>
        <taxon>Sphingobacteriia</taxon>
        <taxon>Sphingobacteriales</taxon>
        <taxon>Sphingobacteriaceae</taxon>
        <taxon>Mucilaginibacter</taxon>
    </lineage>
</organism>
<protein>
    <submittedName>
        <fullName evidence="3">Thiopeptide-type bacteriocin biosynthesis protein</fullName>
    </submittedName>
</protein>
<dbReference type="Pfam" id="PF14028">
    <property type="entry name" value="Lant_dehydr_C"/>
    <property type="match status" value="1"/>
</dbReference>
<dbReference type="InterPro" id="IPR006827">
    <property type="entry name" value="Lant_deHydtase_N"/>
</dbReference>
<accession>A0A316GZS3</accession>
<dbReference type="Pfam" id="PF04738">
    <property type="entry name" value="Lant_dehydr_N"/>
    <property type="match status" value="1"/>
</dbReference>
<dbReference type="InterPro" id="IPR023809">
    <property type="entry name" value="Thiopep_bacteriocin_synth_dom"/>
</dbReference>
<dbReference type="EMBL" id="QGHA01000014">
    <property type="protein sequence ID" value="PWK70829.1"/>
    <property type="molecule type" value="Genomic_DNA"/>
</dbReference>
<sequence length="1043" mass="119944">MNKLRILNETIDNAHILNDFDCLKSFFSDDLFVEAIYLASKDLYDILNQWLDGHLDDARKVFSLMLTLHKYYVRMCTRPVPYGTFALISNGVIDGNPTNIDYSSRKIIRRSRVDNGITGKIIAGLNSIPAVKRHVLFYPNDTILAIDGKYRYNEFKYKGNRREYSLSALSINSYIEVIYQAAKKGKTFDDLGAVLQSLNPRLDWKDIAVFLDGLIKNQFLISEIDIKPTLNSQIDYLIERLSSVSEIAETISVLKRIQIELINNQGISTYKNVEHLLQKIGWDLKGAIIQTDSYVSVPNTLNSSLCDEIVKTAEELSQVAPLYSMPALEEFKKDFIHKYENQEIPLLELMDPEIGIGYGLAKSGLIEDLPLLNKLQVPVLKNTAKGTSDAMDSFADMKIKQYYRSGAYELEITSDEIEILKKQYRNQSRATSSIIIGNLIGASAEAVDRGEYQFLAKRINTPHVTKIFGRFAVDDAVLTANLRKCAADEQAANPDLLMAELIHVPDDRLGNIIQRPVIREMEIPILSPSSLPEEGRIALTDLVVKIKNNRIILRSLSRDKEIFPHISNSLNATNTLAVYKFLQALQYQDLQSGFDWEWRIYENEPFLPRIKYKKFIVSRAQWFLGKLGTTELKQKDSDPASVINRLRISHNLPRFVVLQNFDNELILDLDTSFGIRHLYDSVKLQDTKILEYIGNQEDCIISDKNEKYFSELLIPVKGQQLQYSNPSGFRKTGFPQHSVGLQKNYPPGSDWIYFKIYMGNSTADRLLVRSINPIIENLITEGLIEKWFFIRYHDPYPHIRLRFFNAQNMSFWHAVVDAINNGIRVLTENRVINNYTLETYKPEYERYGTETMPLAESYFFRDSETALQVIATVDRFRSEELRWIACIYSVDQLLTDFGYSTITKVKLLESLYNSFFEEFNHAKTSKETKLEMSLNDKYRINRRLIGEVFDDLASSDGIAELKLIFLNRSNTTAMVIGELKNAISSCENYTQLLDSLVSSFIHMSLNRILLARQRNQELVIYHHLFKYYKTASILHNEQVRMPA</sequence>
<dbReference type="AlphaFoldDB" id="A0A316GZS3"/>
<gene>
    <name evidence="3" type="ORF">LX99_04536</name>
</gene>
<reference evidence="3 4" key="1">
    <citation type="submission" date="2018-05" db="EMBL/GenBank/DDBJ databases">
        <title>Genomic Encyclopedia of Archaeal and Bacterial Type Strains, Phase II (KMG-II): from individual species to whole genera.</title>
        <authorList>
            <person name="Goeker M."/>
        </authorList>
    </citation>
    <scope>NUCLEOTIDE SEQUENCE [LARGE SCALE GENOMIC DNA]</scope>
    <source>
        <strain evidence="3 4">DSM 19975</strain>
    </source>
</reference>
<evidence type="ECO:0000259" key="2">
    <source>
        <dbReference type="Pfam" id="PF14028"/>
    </source>
</evidence>
<dbReference type="NCBIfam" id="TIGR03891">
    <property type="entry name" value="thiopep_ocin"/>
    <property type="match status" value="1"/>
</dbReference>
<feature type="domain" description="Lantibiotic dehydratase N-terminal" evidence="1">
    <location>
        <begin position="29"/>
        <end position="672"/>
    </location>
</feature>
<evidence type="ECO:0000313" key="3">
    <source>
        <dbReference type="EMBL" id="PWK70829.1"/>
    </source>
</evidence>